<dbReference type="GO" id="GO:0006310">
    <property type="term" value="P:DNA recombination"/>
    <property type="evidence" value="ECO:0007669"/>
    <property type="project" value="InterPro"/>
</dbReference>
<dbReference type="PATRIC" id="fig|626937.4.peg.807"/>
<feature type="region of interest" description="Disordered" evidence="3">
    <location>
        <begin position="422"/>
        <end position="443"/>
    </location>
</feature>
<evidence type="ECO:0000313" key="5">
    <source>
        <dbReference type="Proteomes" id="UP000070366"/>
    </source>
</evidence>
<evidence type="ECO:0000256" key="3">
    <source>
        <dbReference type="SAM" id="MobiDB-lite"/>
    </source>
</evidence>
<reference evidence="4 5" key="1">
    <citation type="submission" date="2016-02" db="EMBL/GenBank/DDBJ databases">
        <authorList>
            <person name="Wen L."/>
            <person name="He K."/>
            <person name="Yang H."/>
        </authorList>
    </citation>
    <scope>NUCLEOTIDE SEQUENCE [LARGE SCALE GENOMIC DNA]</scope>
    <source>
        <strain evidence="4 5">DSM 22607</strain>
    </source>
</reference>
<feature type="coiled-coil region" evidence="2">
    <location>
        <begin position="283"/>
        <end position="317"/>
    </location>
</feature>
<dbReference type="GO" id="GO:0003677">
    <property type="term" value="F:DNA binding"/>
    <property type="evidence" value="ECO:0007669"/>
    <property type="project" value="InterPro"/>
</dbReference>
<accession>A0A136Q5Z7</accession>
<dbReference type="Gene3D" id="3.30.930.30">
    <property type="match status" value="1"/>
</dbReference>
<evidence type="ECO:0000256" key="2">
    <source>
        <dbReference type="SAM" id="Coils"/>
    </source>
</evidence>
<proteinExistence type="inferred from homology"/>
<comment type="caution">
    <text evidence="4">The sequence shown here is derived from an EMBL/GenBank/DDBJ whole genome shotgun (WGS) entry which is preliminary data.</text>
</comment>
<dbReference type="AlphaFoldDB" id="A0A136Q5Z7"/>
<organism evidence="4 5">
    <name type="scientific">Christensenella minuta</name>
    <dbReference type="NCBI Taxonomy" id="626937"/>
    <lineage>
        <taxon>Bacteria</taxon>
        <taxon>Bacillati</taxon>
        <taxon>Bacillota</taxon>
        <taxon>Clostridia</taxon>
        <taxon>Christensenellales</taxon>
        <taxon>Christensenellaceae</taxon>
        <taxon>Christensenella</taxon>
    </lineage>
</organism>
<dbReference type="Pfam" id="PF01076">
    <property type="entry name" value="Mob_Pre"/>
    <property type="match status" value="1"/>
</dbReference>
<evidence type="ECO:0000313" key="4">
    <source>
        <dbReference type="EMBL" id="KXK66087.1"/>
    </source>
</evidence>
<dbReference type="InterPro" id="IPR001668">
    <property type="entry name" value="Mob_Pre"/>
</dbReference>
<name>A0A136Q5Z7_9FIRM</name>
<dbReference type="STRING" id="626937.HMPREF3293_00823"/>
<protein>
    <submittedName>
        <fullName evidence="4">Plasmid recombination enzyme</fullName>
    </submittedName>
</protein>
<feature type="compositionally biased region" description="Basic and acidic residues" evidence="3">
    <location>
        <begin position="422"/>
        <end position="436"/>
    </location>
</feature>
<dbReference type="EMBL" id="LSZW01000047">
    <property type="protein sequence ID" value="KXK66087.1"/>
    <property type="molecule type" value="Genomic_DNA"/>
</dbReference>
<sequence>MTAFGAEHESVIVGQILFQSILPALPAARSERKVKFMPKPDRTVVRNKPYTKKAIGIRERHNERKNESYSNPDVIPERSGNNVYFKKCEGTYAQAFDRLVQDKVVSTRGLRQDANVFDEMVFDVNTAYFERHGGYAYAVRFYREAYKLAAEIAGGEQYIISAVMHADERNRSLSAEYGYDVYHYHLHVVYIPVVEKEIRWTKRCRDKALIGKVKEVVHQVSHSKKWGSRKMTDERGNTIRDGKGKPRLVHPYSLLQDRFYEHMRDAGYTDFERGVRGSTAEHLSVLDYRLRQEQEKVREMERKARMRQQELDRIEQVLEPKREVYKTFYELEHTGKKKIFGKVELTGEEFEGMLTLAKEGIVSRSTIPELKRELAEKEWKLRDLRGDFDRLWESTRDFFRAVKIAPKRVKELLEDIFAKDRAERERERQMRRESRSRNNAPIR</sequence>
<gene>
    <name evidence="4" type="ORF">HMPREF3293_00823</name>
</gene>
<comment type="similarity">
    <text evidence="1">Belongs to the plasmid mobilization pre family.</text>
</comment>
<evidence type="ECO:0000256" key="1">
    <source>
        <dbReference type="ARBA" id="ARBA00010657"/>
    </source>
</evidence>
<dbReference type="RefSeq" id="WP_347308258.1">
    <property type="nucleotide sequence ID" value="NZ_CP149433.1"/>
</dbReference>
<keyword evidence="5" id="KW-1185">Reference proteome</keyword>
<dbReference type="Proteomes" id="UP000070366">
    <property type="component" value="Unassembled WGS sequence"/>
</dbReference>
<dbReference type="CDD" id="cd17242">
    <property type="entry name" value="MobM_relaxase"/>
    <property type="match status" value="1"/>
</dbReference>
<keyword evidence="2" id="KW-0175">Coiled coil</keyword>